<feature type="domain" description="Histidine kinase/HSP90-like ATPase" evidence="10">
    <location>
        <begin position="355"/>
        <end position="446"/>
    </location>
</feature>
<name>A0AAU8FX11_9MICO</name>
<protein>
    <recommendedName>
        <fullName evidence="2">histidine kinase</fullName>
        <ecNumber evidence="2">2.7.13.3</ecNumber>
    </recommendedName>
</protein>
<evidence type="ECO:0000256" key="3">
    <source>
        <dbReference type="ARBA" id="ARBA00022553"/>
    </source>
</evidence>
<dbReference type="GO" id="GO:0005524">
    <property type="term" value="F:ATP binding"/>
    <property type="evidence" value="ECO:0007669"/>
    <property type="project" value="UniProtKB-KW"/>
</dbReference>
<dbReference type="Gene3D" id="3.30.565.10">
    <property type="entry name" value="Histidine kinase-like ATPase, C-terminal domain"/>
    <property type="match status" value="1"/>
</dbReference>
<dbReference type="GO" id="GO:0000155">
    <property type="term" value="F:phosphorelay sensor kinase activity"/>
    <property type="evidence" value="ECO:0007669"/>
    <property type="project" value="InterPro"/>
</dbReference>
<dbReference type="Pfam" id="PF07730">
    <property type="entry name" value="HisKA_3"/>
    <property type="match status" value="1"/>
</dbReference>
<dbReference type="EMBL" id="CP159290">
    <property type="protein sequence ID" value="XCH28924.1"/>
    <property type="molecule type" value="Genomic_DNA"/>
</dbReference>
<evidence type="ECO:0000259" key="10">
    <source>
        <dbReference type="Pfam" id="PF02518"/>
    </source>
</evidence>
<proteinExistence type="predicted"/>
<feature type="transmembrane region" description="Helical" evidence="9">
    <location>
        <begin position="41"/>
        <end position="63"/>
    </location>
</feature>
<dbReference type="Pfam" id="PF02518">
    <property type="entry name" value="HATPase_c"/>
    <property type="match status" value="1"/>
</dbReference>
<evidence type="ECO:0000256" key="1">
    <source>
        <dbReference type="ARBA" id="ARBA00000085"/>
    </source>
</evidence>
<keyword evidence="9" id="KW-1133">Transmembrane helix</keyword>
<feature type="transmembrane region" description="Helical" evidence="9">
    <location>
        <begin position="166"/>
        <end position="184"/>
    </location>
</feature>
<evidence type="ECO:0000256" key="2">
    <source>
        <dbReference type="ARBA" id="ARBA00012438"/>
    </source>
</evidence>
<keyword evidence="3" id="KW-0597">Phosphoprotein</keyword>
<evidence type="ECO:0000256" key="6">
    <source>
        <dbReference type="ARBA" id="ARBA00022777"/>
    </source>
</evidence>
<organism evidence="12">
    <name type="scientific">Cellulosimicrobium sp. ES-005</name>
    <dbReference type="NCBI Taxonomy" id="3163031"/>
    <lineage>
        <taxon>Bacteria</taxon>
        <taxon>Bacillati</taxon>
        <taxon>Actinomycetota</taxon>
        <taxon>Actinomycetes</taxon>
        <taxon>Micrococcales</taxon>
        <taxon>Promicromonosporaceae</taxon>
        <taxon>Cellulosimicrobium</taxon>
    </lineage>
</organism>
<reference evidence="12" key="1">
    <citation type="submission" date="2024-06" db="EMBL/GenBank/DDBJ databases">
        <title>Complete genome sequence of the cellulolytic actinobacterium, Cellulosimicrobium ES-005.</title>
        <authorList>
            <person name="Matthews C.T."/>
            <person name="Underwood K.D."/>
            <person name="Ghanchi K.M."/>
            <person name="Fields S.D."/>
            <person name="Gardner S.G."/>
        </authorList>
    </citation>
    <scope>NUCLEOTIDE SEQUENCE</scope>
    <source>
        <strain evidence="12">ES-005</strain>
    </source>
</reference>
<feature type="domain" description="Signal transduction histidine kinase subgroup 3 dimerisation and phosphoacceptor" evidence="11">
    <location>
        <begin position="240"/>
        <end position="304"/>
    </location>
</feature>
<gene>
    <name evidence="12" type="ORF">ABRQ22_15160</name>
</gene>
<dbReference type="AlphaFoldDB" id="A0AAU8FX11"/>
<feature type="transmembrane region" description="Helical" evidence="9">
    <location>
        <begin position="139"/>
        <end position="159"/>
    </location>
</feature>
<dbReference type="Gene3D" id="1.20.5.1930">
    <property type="match status" value="1"/>
</dbReference>
<keyword evidence="5" id="KW-0547">Nucleotide-binding</keyword>
<evidence type="ECO:0000256" key="8">
    <source>
        <dbReference type="ARBA" id="ARBA00023012"/>
    </source>
</evidence>
<keyword evidence="4" id="KW-0808">Transferase</keyword>
<comment type="catalytic activity">
    <reaction evidence="1">
        <text>ATP + protein L-histidine = ADP + protein N-phospho-L-histidine.</text>
        <dbReference type="EC" id="2.7.13.3"/>
    </reaction>
</comment>
<sequence length="456" mass="48039">MRTEAGDADDARRVAPGRSGWRAASRSIPQVWRIEDRRNDLFSAVTTFVLGWVLLEVGLVGLVRAPFVVEPAEPWWRVALLGVGCLLILVKRAHPVLALLGGVAVTAVDIRWGGSLAITLVLWDLLYAAALWSGPRARAWLWGVAVTVAVLGSVAAGEAARDVRQFVYMGLQLGAVLLVPMWWATNVRTKSELAEIAGERADLAAREAEAAARTADLERQRASDLERIAELDRHEAVQAERAAMARDLHDVIASHLSTIAIHSGAALALPPDAAKDRAALEQVRSSAVASLDEMRSMILLLRTEGRRDDVPDAVAAPGRLTGLDALLDAARATTAVTLDDPDRVVESALPAAADQALFRIAQEAVTNALKHAPGSPVAVRVVRDGSAVVLEVRDDGAPGSAAPVEAPLSAGTGLLTMRERADGLGGTFDAGPTTAGGWVVRAAVPVAGGPSEKEDA</sequence>
<dbReference type="GO" id="GO:0016020">
    <property type="term" value="C:membrane"/>
    <property type="evidence" value="ECO:0007669"/>
    <property type="project" value="InterPro"/>
</dbReference>
<dbReference type="InterPro" id="IPR003594">
    <property type="entry name" value="HATPase_dom"/>
</dbReference>
<dbReference type="CDD" id="cd16917">
    <property type="entry name" value="HATPase_UhpB-NarQ-NarX-like"/>
    <property type="match status" value="1"/>
</dbReference>
<dbReference type="SUPFAM" id="SSF55874">
    <property type="entry name" value="ATPase domain of HSP90 chaperone/DNA topoisomerase II/histidine kinase"/>
    <property type="match status" value="1"/>
</dbReference>
<evidence type="ECO:0000313" key="12">
    <source>
        <dbReference type="EMBL" id="XCH28924.1"/>
    </source>
</evidence>
<dbReference type="PANTHER" id="PTHR24421:SF10">
    <property type="entry name" value="NITRATE_NITRITE SENSOR PROTEIN NARQ"/>
    <property type="match status" value="1"/>
</dbReference>
<feature type="transmembrane region" description="Helical" evidence="9">
    <location>
        <begin position="112"/>
        <end position="133"/>
    </location>
</feature>
<dbReference type="RefSeq" id="WP_353707317.1">
    <property type="nucleotide sequence ID" value="NZ_CP159290.1"/>
</dbReference>
<dbReference type="GO" id="GO:0046983">
    <property type="term" value="F:protein dimerization activity"/>
    <property type="evidence" value="ECO:0007669"/>
    <property type="project" value="InterPro"/>
</dbReference>
<accession>A0AAU8FX11</accession>
<keyword evidence="9" id="KW-0812">Transmembrane</keyword>
<evidence type="ECO:0000259" key="11">
    <source>
        <dbReference type="Pfam" id="PF07730"/>
    </source>
</evidence>
<evidence type="ECO:0000256" key="7">
    <source>
        <dbReference type="ARBA" id="ARBA00022840"/>
    </source>
</evidence>
<dbReference type="InterPro" id="IPR011712">
    <property type="entry name" value="Sig_transdc_His_kin_sub3_dim/P"/>
</dbReference>
<keyword evidence="9" id="KW-0472">Membrane</keyword>
<keyword evidence="7" id="KW-0067">ATP-binding</keyword>
<feature type="transmembrane region" description="Helical" evidence="9">
    <location>
        <begin position="75"/>
        <end position="100"/>
    </location>
</feature>
<keyword evidence="8" id="KW-0902">Two-component regulatory system</keyword>
<evidence type="ECO:0000256" key="4">
    <source>
        <dbReference type="ARBA" id="ARBA00022679"/>
    </source>
</evidence>
<dbReference type="EC" id="2.7.13.3" evidence="2"/>
<evidence type="ECO:0000256" key="9">
    <source>
        <dbReference type="SAM" id="Phobius"/>
    </source>
</evidence>
<keyword evidence="6 12" id="KW-0418">Kinase</keyword>
<dbReference type="PANTHER" id="PTHR24421">
    <property type="entry name" value="NITRATE/NITRITE SENSOR PROTEIN NARX-RELATED"/>
    <property type="match status" value="1"/>
</dbReference>
<dbReference type="InterPro" id="IPR050482">
    <property type="entry name" value="Sensor_HK_TwoCompSys"/>
</dbReference>
<dbReference type="InterPro" id="IPR036890">
    <property type="entry name" value="HATPase_C_sf"/>
</dbReference>
<evidence type="ECO:0000256" key="5">
    <source>
        <dbReference type="ARBA" id="ARBA00022741"/>
    </source>
</evidence>